<dbReference type="AlphaFoldDB" id="N0B4Y0"/>
<dbReference type="HAMAP" id="MF_01208">
    <property type="entry name" value="PyrE"/>
    <property type="match status" value="1"/>
</dbReference>
<dbReference type="GO" id="GO:0000287">
    <property type="term" value="F:magnesium ion binding"/>
    <property type="evidence" value="ECO:0007669"/>
    <property type="project" value="UniProtKB-UniRule"/>
</dbReference>
<accession>N0B4Y0</accession>
<gene>
    <name evidence="6 8" type="primary">pyrE</name>
    <name evidence="8" type="ORF">HYPDE_34438</name>
</gene>
<dbReference type="GO" id="GO:0019856">
    <property type="term" value="P:pyrimidine nucleobase biosynthetic process"/>
    <property type="evidence" value="ECO:0007669"/>
    <property type="project" value="TreeGrafter"/>
</dbReference>
<proteinExistence type="inferred from homology"/>
<evidence type="ECO:0000313" key="9">
    <source>
        <dbReference type="Proteomes" id="UP000005952"/>
    </source>
</evidence>
<dbReference type="CDD" id="cd06223">
    <property type="entry name" value="PRTases_typeI"/>
    <property type="match status" value="1"/>
</dbReference>
<dbReference type="GO" id="GO:0004588">
    <property type="term" value="F:orotate phosphoribosyltransferase activity"/>
    <property type="evidence" value="ECO:0007669"/>
    <property type="project" value="UniProtKB-UniRule"/>
</dbReference>
<comment type="cofactor">
    <cofactor evidence="6">
        <name>Mg(2+)</name>
        <dbReference type="ChEBI" id="CHEBI:18420"/>
    </cofactor>
</comment>
<dbReference type="Proteomes" id="UP000005952">
    <property type="component" value="Chromosome"/>
</dbReference>
<dbReference type="KEGG" id="hdt:HYPDE_34438"/>
<dbReference type="EMBL" id="CP005587">
    <property type="protein sequence ID" value="AGK58559.1"/>
    <property type="molecule type" value="Genomic_DNA"/>
</dbReference>
<dbReference type="InterPro" id="IPR029057">
    <property type="entry name" value="PRTase-like"/>
</dbReference>
<comment type="similarity">
    <text evidence="6">Belongs to the purine/pyrimidine phosphoribosyltransferase family. PyrE subfamily.</text>
</comment>
<dbReference type="UniPathway" id="UPA00070">
    <property type="reaction ID" value="UER00119"/>
</dbReference>
<evidence type="ECO:0000256" key="6">
    <source>
        <dbReference type="HAMAP-Rule" id="MF_01208"/>
    </source>
</evidence>
<dbReference type="Pfam" id="PF00156">
    <property type="entry name" value="Pribosyltran"/>
    <property type="match status" value="1"/>
</dbReference>
<feature type="binding site" evidence="6">
    <location>
        <position position="166"/>
    </location>
    <ligand>
        <name>orotate</name>
        <dbReference type="ChEBI" id="CHEBI:30839"/>
    </ligand>
</feature>
<dbReference type="GO" id="GO:0044205">
    <property type="term" value="P:'de novo' UMP biosynthetic process"/>
    <property type="evidence" value="ECO:0007669"/>
    <property type="project" value="UniProtKB-UniRule"/>
</dbReference>
<dbReference type="InterPro" id="IPR000836">
    <property type="entry name" value="PRTase_dom"/>
</dbReference>
<comment type="function">
    <text evidence="6">Catalyzes the transfer of a ribosyl phosphate group from 5-phosphoribose 1-diphosphate to orotate, leading to the formation of orotidine monophosphate (OMP).</text>
</comment>
<keyword evidence="6" id="KW-0460">Magnesium</keyword>
<feature type="binding site" evidence="6">
    <location>
        <position position="110"/>
    </location>
    <ligand>
        <name>5-phospho-alpha-D-ribose 1-diphosphate</name>
        <dbReference type="ChEBI" id="CHEBI:58017"/>
        <note>ligand shared between dimeric partners</note>
    </ligand>
</feature>
<comment type="caution">
    <text evidence="6">Lacks conserved residue(s) required for the propagation of feature annotation.</text>
</comment>
<dbReference type="InterPro" id="IPR023031">
    <property type="entry name" value="OPRT"/>
</dbReference>
<sequence>MAEKPSDRAGKRARLIELIKVRSFQEGPAFKLASGKTSPFYFNMKPTMLDSEGAYLIASLILDEIEGVDADLIGGLEMGAVPIASSVAAIAYTRGRKLPAFFVRKQAKEHGTRALVEGLAKTERMAGRKVIIVEDVTTTGGSALKAAEALKAEGATVVRVITIVDRLDGAMQIFSDAGFAFTPLLTLEDFRSK</sequence>
<evidence type="ECO:0000256" key="3">
    <source>
        <dbReference type="ARBA" id="ARBA00022676"/>
    </source>
</evidence>
<dbReference type="OrthoDB" id="9779060at2"/>
<evidence type="ECO:0000256" key="4">
    <source>
        <dbReference type="ARBA" id="ARBA00022679"/>
    </source>
</evidence>
<dbReference type="Gene3D" id="3.40.50.2020">
    <property type="match status" value="1"/>
</dbReference>
<feature type="binding site" evidence="6">
    <location>
        <position position="108"/>
    </location>
    <ligand>
        <name>5-phospho-alpha-D-ribose 1-diphosphate</name>
        <dbReference type="ChEBI" id="CHEBI:58017"/>
        <note>ligand shared between dimeric partners</note>
    </ligand>
</feature>
<feature type="binding site" description="in other chain" evidence="6">
    <location>
        <begin position="134"/>
        <end position="142"/>
    </location>
    <ligand>
        <name>5-phospho-alpha-D-ribose 1-diphosphate</name>
        <dbReference type="ChEBI" id="CHEBI:58017"/>
        <note>ligand shared between dimeric partners</note>
    </ligand>
</feature>
<name>N0B4Y0_9HYPH</name>
<evidence type="ECO:0000256" key="5">
    <source>
        <dbReference type="ARBA" id="ARBA00022975"/>
    </source>
</evidence>
<dbReference type="InterPro" id="IPR004467">
    <property type="entry name" value="Or_phspho_trans_dom"/>
</dbReference>
<comment type="subunit">
    <text evidence="6">Homodimer.</text>
</comment>
<dbReference type="EC" id="2.4.2.10" evidence="2 6"/>
<dbReference type="PANTHER" id="PTHR19278:SF9">
    <property type="entry name" value="URIDINE 5'-MONOPHOSPHATE SYNTHASE"/>
    <property type="match status" value="1"/>
</dbReference>
<evidence type="ECO:0000256" key="1">
    <source>
        <dbReference type="ARBA" id="ARBA00004889"/>
    </source>
</evidence>
<evidence type="ECO:0000313" key="8">
    <source>
        <dbReference type="EMBL" id="AGK58559.1"/>
    </source>
</evidence>
<feature type="binding site" evidence="6">
    <location>
        <position position="104"/>
    </location>
    <ligand>
        <name>5-phospho-alpha-D-ribose 1-diphosphate</name>
        <dbReference type="ChEBI" id="CHEBI:58017"/>
        <note>ligand shared between dimeric partners</note>
    </ligand>
</feature>
<dbReference type="RefSeq" id="WP_015598582.1">
    <property type="nucleotide sequence ID" value="NC_021172.1"/>
</dbReference>
<keyword evidence="9" id="KW-1185">Reference proteome</keyword>
<feature type="binding site" description="in other chain" evidence="6">
    <location>
        <position position="105"/>
    </location>
    <ligand>
        <name>5-phospho-alpha-D-ribose 1-diphosphate</name>
        <dbReference type="ChEBI" id="CHEBI:58017"/>
        <note>ligand shared between dimeric partners</note>
    </ligand>
</feature>
<dbReference type="STRING" id="670307.HYPDE_34438"/>
<evidence type="ECO:0000259" key="7">
    <source>
        <dbReference type="Pfam" id="PF00156"/>
    </source>
</evidence>
<reference evidence="8 9" key="1">
    <citation type="journal article" date="2013" name="Genome Announc.">
        <title>Genome sequences for three denitrifying bacterial strains isolated from a uranium- and nitrate-contaminated subsurface environment.</title>
        <authorList>
            <person name="Venkatramanan R."/>
            <person name="Prakash O."/>
            <person name="Woyke T."/>
            <person name="Chain P."/>
            <person name="Goodwin L.A."/>
            <person name="Watson D."/>
            <person name="Brooks S."/>
            <person name="Kostka J.E."/>
            <person name="Green S.J."/>
        </authorList>
    </citation>
    <scope>NUCLEOTIDE SEQUENCE [LARGE SCALE GENOMIC DNA]</scope>
    <source>
        <strain evidence="8 9">1NES1</strain>
    </source>
</reference>
<dbReference type="eggNOG" id="COG0461">
    <property type="taxonomic scope" value="Bacteria"/>
</dbReference>
<organism evidence="8 9">
    <name type="scientific">Hyphomicrobium denitrificans 1NES1</name>
    <dbReference type="NCBI Taxonomy" id="670307"/>
    <lineage>
        <taxon>Bacteria</taxon>
        <taxon>Pseudomonadati</taxon>
        <taxon>Pseudomonadota</taxon>
        <taxon>Alphaproteobacteria</taxon>
        <taxon>Hyphomicrobiales</taxon>
        <taxon>Hyphomicrobiaceae</taxon>
        <taxon>Hyphomicrobium</taxon>
    </lineage>
</organism>
<protein>
    <recommendedName>
        <fullName evidence="2 6">Orotate phosphoribosyltransferase</fullName>
        <shortName evidence="6">OPRT</shortName>
        <shortName evidence="6">OPRTase</shortName>
        <ecNumber evidence="2 6">2.4.2.10</ecNumber>
    </recommendedName>
</protein>
<dbReference type="NCBIfam" id="TIGR00336">
    <property type="entry name" value="pyrE"/>
    <property type="match status" value="1"/>
</dbReference>
<dbReference type="PANTHER" id="PTHR19278">
    <property type="entry name" value="OROTATE PHOSPHORIBOSYLTRANSFERASE"/>
    <property type="match status" value="1"/>
</dbReference>
<feature type="domain" description="Phosphoribosyltransferase" evidence="7">
    <location>
        <begin position="68"/>
        <end position="172"/>
    </location>
</feature>
<dbReference type="HOGENOM" id="CLU_074878_2_1_5"/>
<keyword evidence="5 6" id="KW-0665">Pyrimidine biosynthesis</keyword>
<comment type="pathway">
    <text evidence="1 6">Pyrimidine metabolism; UMP biosynthesis via de novo pathway; UMP from orotate: step 1/2.</text>
</comment>
<keyword evidence="4 6" id="KW-0808">Transferase</keyword>
<comment type="catalytic activity">
    <reaction evidence="6">
        <text>orotidine 5'-phosphate + diphosphate = orotate + 5-phospho-alpha-D-ribose 1-diphosphate</text>
        <dbReference type="Rhea" id="RHEA:10380"/>
        <dbReference type="ChEBI" id="CHEBI:30839"/>
        <dbReference type="ChEBI" id="CHEBI:33019"/>
        <dbReference type="ChEBI" id="CHEBI:57538"/>
        <dbReference type="ChEBI" id="CHEBI:58017"/>
        <dbReference type="EC" id="2.4.2.10"/>
    </reaction>
</comment>
<keyword evidence="3 6" id="KW-0328">Glycosyltransferase</keyword>
<evidence type="ECO:0000256" key="2">
    <source>
        <dbReference type="ARBA" id="ARBA00011971"/>
    </source>
</evidence>
<feature type="binding site" evidence="6">
    <location>
        <position position="138"/>
    </location>
    <ligand>
        <name>orotate</name>
        <dbReference type="ChEBI" id="CHEBI:30839"/>
    </ligand>
</feature>
<dbReference type="SUPFAM" id="SSF53271">
    <property type="entry name" value="PRTase-like"/>
    <property type="match status" value="1"/>
</dbReference>